<feature type="transmembrane region" description="Helical" evidence="2">
    <location>
        <begin position="918"/>
        <end position="937"/>
    </location>
</feature>
<name>A0A3M6VJP2_9STRA</name>
<feature type="compositionally biased region" description="Polar residues" evidence="1">
    <location>
        <begin position="330"/>
        <end position="343"/>
    </location>
</feature>
<dbReference type="Proteomes" id="UP000286097">
    <property type="component" value="Unassembled WGS sequence"/>
</dbReference>
<feature type="compositionally biased region" description="Basic and acidic residues" evidence="1">
    <location>
        <begin position="561"/>
        <end position="570"/>
    </location>
</feature>
<dbReference type="EMBL" id="QKXF01000089">
    <property type="protein sequence ID" value="RQM17797.1"/>
    <property type="molecule type" value="Genomic_DNA"/>
</dbReference>
<feature type="transmembrane region" description="Helical" evidence="2">
    <location>
        <begin position="994"/>
        <end position="1016"/>
    </location>
</feature>
<feature type="compositionally biased region" description="Polar residues" evidence="1">
    <location>
        <begin position="271"/>
        <end position="289"/>
    </location>
</feature>
<feature type="transmembrane region" description="Helical" evidence="2">
    <location>
        <begin position="883"/>
        <end position="906"/>
    </location>
</feature>
<feature type="region of interest" description="Disordered" evidence="1">
    <location>
        <begin position="750"/>
        <end position="797"/>
    </location>
</feature>
<feature type="region of interest" description="Disordered" evidence="1">
    <location>
        <begin position="86"/>
        <end position="108"/>
    </location>
</feature>
<keyword evidence="2" id="KW-1133">Transmembrane helix</keyword>
<feature type="compositionally biased region" description="Polar residues" evidence="1">
    <location>
        <begin position="587"/>
        <end position="598"/>
    </location>
</feature>
<dbReference type="STRING" id="542832.A0A3M6VJP2"/>
<evidence type="ECO:0000256" key="1">
    <source>
        <dbReference type="SAM" id="MobiDB-lite"/>
    </source>
</evidence>
<organism evidence="3 5">
    <name type="scientific">Peronospora effusa</name>
    <dbReference type="NCBI Taxonomy" id="542832"/>
    <lineage>
        <taxon>Eukaryota</taxon>
        <taxon>Sar</taxon>
        <taxon>Stramenopiles</taxon>
        <taxon>Oomycota</taxon>
        <taxon>Peronosporomycetes</taxon>
        <taxon>Peronosporales</taxon>
        <taxon>Peronosporaceae</taxon>
        <taxon>Peronospora</taxon>
    </lineage>
</organism>
<feature type="compositionally biased region" description="Basic and acidic residues" evidence="1">
    <location>
        <begin position="374"/>
        <end position="383"/>
    </location>
</feature>
<feature type="compositionally biased region" description="Basic and acidic residues" evidence="1">
    <location>
        <begin position="346"/>
        <end position="365"/>
    </location>
</feature>
<sequence length="1131" mass="123515">MDADDEASMTYFLPDGIADDSPPKKSRTKASFGPIGGRNTAGTISQSIATSNRNTAVIIAAPAASNLMSDVDLSGLYTRPCATLETSPFSSSGSSESSSRPTNLLQSDLRGDMHSFRASRDFGDSGETISSFSPFVKPVSLFNSGLSDGKVLGGTGGIRSSDLMFCGGQEAAKDFYKEGESRRSILATETFGKKKQQLYHGEGMSSYLRAEESGSPFRLSSKRTWPSLATEVSQPRRILQRPPGLPDPPGLSEPIGMQSLTGLGSRGKDIMQQQASSTQFRPFSRSTLSPLVASKGAPNEAFSSGKNQYKPSSLSSLNSSTGIVGDSSLRDQTYSRFASTSGLTELKTHSTKVNEMESMRTRKAVDASYNREPTTSRRIDVKASSKMLRSPKEARGGSKKAEGRSNIRTKALELSIDAINVSAPGSPIIPKRSDRGCEMASSVTARGNPLYVNESSRTRNDPSVARGKRRNQVGDKGAALSSYGTGGNDGRCRKMHNQSDETSSMVSPPPGLKGRDGSMKLTSRDSGKARREDTKSSSRTASKRNPMRGNDKGTGTTRRQVYREKHDKESVLGQFLSEEAAPIPASLSRQNSQRSNDGPISPEANFQELEEDTRQDAETSAFSKTSGSILVVPSSINARIDDVDETADKSMDKSRGQREILASCHDEVAAKRAHDARSIYTAPPEGLLTTYTCSTKREPSLSSNVPVYEPTTRKELAEQAQVSLDQQLLESKKLKKKAVVSVEPPSESILSAKRGVGSAPCADDEKSHLTKERRKEKTKKEKVDKKTASRGRKDKRGASVISKAIDTVNNSAAEAQDKQLKTLAIKSTPLSARFVQGLRNGASIATTAVLLAYSGTRHGCVWIAWRLNIKGLLATAFSYAESVLAMVFSVVLLVSLHVASWLIRIHQVAFRAILTHRHIGFCFTFLYGFPFLVQYVFPWAPPWAPVCLWYAFLVQLFCTNGSTAMVTTFRIILPLVFLVEGISHHSFLLDLNELLLTSFIISALKTSDLCSPLFFLSLATQCLLAVFLGSNLIVQWLQLTLALYSLHVMAATDDEWVRVLMLGFRLVLVLLTLLCIFCFQIGIDEEEDDLSFHPPIVDYNHHPTPSSAVSIQKNKRLDRRTLAYVRKRKLR</sequence>
<feature type="transmembrane region" description="Helical" evidence="2">
    <location>
        <begin position="1056"/>
        <end position="1079"/>
    </location>
</feature>
<proteinExistence type="predicted"/>
<feature type="region of interest" description="Disordered" evidence="1">
    <location>
        <begin position="1"/>
        <end position="44"/>
    </location>
</feature>
<dbReference type="Proteomes" id="UP000282087">
    <property type="component" value="Unassembled WGS sequence"/>
</dbReference>
<evidence type="ECO:0000313" key="4">
    <source>
        <dbReference type="EMBL" id="RQM17797.1"/>
    </source>
</evidence>
<feature type="compositionally biased region" description="Polar residues" evidence="1">
    <location>
        <begin position="301"/>
        <end position="311"/>
    </location>
</feature>
<dbReference type="AlphaFoldDB" id="A0A3M6VJP2"/>
<feature type="region of interest" description="Disordered" evidence="1">
    <location>
        <begin position="426"/>
        <end position="603"/>
    </location>
</feature>
<feature type="transmembrane region" description="Helical" evidence="2">
    <location>
        <begin position="1023"/>
        <end position="1044"/>
    </location>
</feature>
<keyword evidence="2" id="KW-0472">Membrane</keyword>
<accession>A0A3M6VJP2</accession>
<feature type="compositionally biased region" description="Low complexity" evidence="1">
    <location>
        <begin position="87"/>
        <end position="99"/>
    </location>
</feature>
<evidence type="ECO:0000313" key="6">
    <source>
        <dbReference type="Proteomes" id="UP000286097"/>
    </source>
</evidence>
<reference evidence="5 6" key="1">
    <citation type="submission" date="2018-06" db="EMBL/GenBank/DDBJ databases">
        <title>Comparative genomics of downy mildews reveals potential adaptations to biotrophy.</title>
        <authorList>
            <person name="Fletcher K."/>
            <person name="Klosterman S.J."/>
            <person name="Derevnina L."/>
            <person name="Martin F."/>
            <person name="Koike S."/>
            <person name="Reyes Chin-Wo S."/>
            <person name="Mou B."/>
            <person name="Michelmore R."/>
        </authorList>
    </citation>
    <scope>NUCLEOTIDE SEQUENCE [LARGE SCALE GENOMIC DNA]</scope>
    <source>
        <strain evidence="4 6">R13</strain>
        <strain evidence="3 5">R14</strain>
    </source>
</reference>
<dbReference type="EMBL" id="QLLG01000173">
    <property type="protein sequence ID" value="RMX67195.1"/>
    <property type="molecule type" value="Genomic_DNA"/>
</dbReference>
<feature type="compositionally biased region" description="Basic and acidic residues" evidence="1">
    <location>
        <begin position="390"/>
        <end position="405"/>
    </location>
</feature>
<feature type="compositionally biased region" description="Basic and acidic residues" evidence="1">
    <location>
        <begin position="763"/>
        <end position="787"/>
    </location>
</feature>
<feature type="region of interest" description="Disordered" evidence="1">
    <location>
        <begin position="230"/>
        <end position="406"/>
    </location>
</feature>
<protein>
    <submittedName>
        <fullName evidence="3">Uncharacterized protein</fullName>
    </submittedName>
</protein>
<evidence type="ECO:0000313" key="5">
    <source>
        <dbReference type="Proteomes" id="UP000282087"/>
    </source>
</evidence>
<feature type="compositionally biased region" description="Basic and acidic residues" evidence="1">
    <location>
        <begin position="513"/>
        <end position="536"/>
    </location>
</feature>
<keyword evidence="2" id="KW-0812">Transmembrane</keyword>
<evidence type="ECO:0000313" key="3">
    <source>
        <dbReference type="EMBL" id="RMX67195.1"/>
    </source>
</evidence>
<dbReference type="VEuPathDB" id="FungiDB:DD237_001661"/>
<comment type="caution">
    <text evidence="3">The sequence shown here is derived from an EMBL/GenBank/DDBJ whole genome shotgun (WGS) entry which is preliminary data.</text>
</comment>
<gene>
    <name evidence="4" type="ORF">DD237_001661</name>
    <name evidence="3" type="ORF">DD238_002277</name>
</gene>
<evidence type="ECO:0000256" key="2">
    <source>
        <dbReference type="SAM" id="Phobius"/>
    </source>
</evidence>
<keyword evidence="5" id="KW-1185">Reference proteome</keyword>